<dbReference type="InterPro" id="IPR050266">
    <property type="entry name" value="AB_hydrolase_sf"/>
</dbReference>
<dbReference type="InterPro" id="IPR029058">
    <property type="entry name" value="AB_hydrolase_fold"/>
</dbReference>
<dbReference type="PANTHER" id="PTHR43798">
    <property type="entry name" value="MONOACYLGLYCEROL LIPASE"/>
    <property type="match status" value="1"/>
</dbReference>
<sequence>MALRYKEYGNKNAPLMLFLHGGGVSDWMWDKQIEHFTDYQRIVPILPEHGLDNHEVDFSIQGSAEEVIQLIEEKANGRKVIVIGFSLGSQVIIQMLSMKPNLIDLAIINSALVRPMPYAKHFIKPVIKCSMPLIKNRFFSRLQAKTLYLTEDYFERYYEESCQVNLGTLIRVLEENMSFEIPKGFNNATTKILVTVGEKEKAIMRKSAKDIVASNSNCTGIILPKVGHGIQTAQPDFFNQLVKAWVEKNQLPKECNLVR</sequence>
<dbReference type="OrthoDB" id="9776853at2"/>
<dbReference type="STRING" id="1384057.CD33_02965"/>
<comment type="caution">
    <text evidence="2">The sequence shown here is derived from an EMBL/GenBank/DDBJ whole genome shotgun (WGS) entry which is preliminary data.</text>
</comment>
<dbReference type="EMBL" id="JPVO01000038">
    <property type="protein sequence ID" value="KGR77468.1"/>
    <property type="molecule type" value="Genomic_DNA"/>
</dbReference>
<dbReference type="Proteomes" id="UP000030408">
    <property type="component" value="Unassembled WGS sequence"/>
</dbReference>
<dbReference type="RefSeq" id="WP_036197977.1">
    <property type="nucleotide sequence ID" value="NZ_AVCY01000018.1"/>
</dbReference>
<name>A0A0A3I470_9BACL</name>
<gene>
    <name evidence="2" type="ORF">CD33_02965</name>
</gene>
<dbReference type="GO" id="GO:0016787">
    <property type="term" value="F:hydrolase activity"/>
    <property type="evidence" value="ECO:0007669"/>
    <property type="project" value="UniProtKB-KW"/>
</dbReference>
<dbReference type="InterPro" id="IPR000073">
    <property type="entry name" value="AB_hydrolase_1"/>
</dbReference>
<evidence type="ECO:0000259" key="1">
    <source>
        <dbReference type="Pfam" id="PF12697"/>
    </source>
</evidence>
<reference evidence="2 3" key="1">
    <citation type="submission" date="2014-02" db="EMBL/GenBank/DDBJ databases">
        <title>Draft genome sequence of Lysinibacillus sinduriensis JCM 15800.</title>
        <authorList>
            <person name="Zhang F."/>
            <person name="Wang G."/>
            <person name="Zhang L."/>
        </authorList>
    </citation>
    <scope>NUCLEOTIDE SEQUENCE [LARGE SCALE GENOMIC DNA]</scope>
    <source>
        <strain evidence="2 3">JCM 15800</strain>
    </source>
</reference>
<accession>A0A0A3I470</accession>
<keyword evidence="3" id="KW-1185">Reference proteome</keyword>
<dbReference type="eggNOG" id="COG0596">
    <property type="taxonomic scope" value="Bacteria"/>
</dbReference>
<dbReference type="Pfam" id="PF12697">
    <property type="entry name" value="Abhydrolase_6"/>
    <property type="match status" value="1"/>
</dbReference>
<protein>
    <submittedName>
        <fullName evidence="2">Hydrolase</fullName>
    </submittedName>
</protein>
<evidence type="ECO:0000313" key="3">
    <source>
        <dbReference type="Proteomes" id="UP000030408"/>
    </source>
</evidence>
<dbReference type="SUPFAM" id="SSF53474">
    <property type="entry name" value="alpha/beta-Hydrolases"/>
    <property type="match status" value="1"/>
</dbReference>
<proteinExistence type="predicted"/>
<organism evidence="2 3">
    <name type="scientific">Ureibacillus sinduriensis BLB-1 = JCM 15800</name>
    <dbReference type="NCBI Taxonomy" id="1384057"/>
    <lineage>
        <taxon>Bacteria</taxon>
        <taxon>Bacillati</taxon>
        <taxon>Bacillota</taxon>
        <taxon>Bacilli</taxon>
        <taxon>Bacillales</taxon>
        <taxon>Caryophanaceae</taxon>
        <taxon>Ureibacillus</taxon>
    </lineage>
</organism>
<dbReference type="AlphaFoldDB" id="A0A0A3I470"/>
<feature type="domain" description="AB hydrolase-1" evidence="1">
    <location>
        <begin position="17"/>
        <end position="240"/>
    </location>
</feature>
<keyword evidence="2" id="KW-0378">Hydrolase</keyword>
<evidence type="ECO:0000313" key="2">
    <source>
        <dbReference type="EMBL" id="KGR77468.1"/>
    </source>
</evidence>
<dbReference type="Gene3D" id="3.40.50.1820">
    <property type="entry name" value="alpha/beta hydrolase"/>
    <property type="match status" value="1"/>
</dbReference>